<keyword evidence="1" id="KW-1133">Transmembrane helix</keyword>
<reference evidence="2" key="1">
    <citation type="submission" date="2018-10" db="EMBL/GenBank/DDBJ databases">
        <title>FDA dAtabase for Regulatory Grade micrObial Sequences (FDA-ARGOS): Supporting development and validation of Infectious Disease Dx tests.</title>
        <authorList>
            <person name="Minogue T."/>
            <person name="Wolcott M."/>
            <person name="Wasieloski L."/>
            <person name="Aguilar W."/>
            <person name="Moore D."/>
            <person name="Tallon L.J."/>
            <person name="Sadzewicz L."/>
            <person name="Sengamalay N."/>
            <person name="Ott S."/>
            <person name="Godinez A."/>
            <person name="Nagaraj S."/>
            <person name="Vavikolanu K."/>
            <person name="Vyas G."/>
            <person name="Nadendla S."/>
            <person name="Aluvathingal J."/>
            <person name="Sichtig H."/>
        </authorList>
    </citation>
    <scope>NUCLEOTIDE SEQUENCE</scope>
    <source>
        <strain evidence="2">FDAARGOS_343</strain>
        <plasmid evidence="2">unnamed1</plasmid>
    </source>
</reference>
<keyword evidence="1" id="KW-0812">Transmembrane</keyword>
<feature type="transmembrane region" description="Helical" evidence="1">
    <location>
        <begin position="7"/>
        <end position="26"/>
    </location>
</feature>
<dbReference type="AlphaFoldDB" id="A0A553SQV2"/>
<protein>
    <submittedName>
        <fullName evidence="2">Uncharacterized protein</fullName>
    </submittedName>
</protein>
<geneLocation type="plasmid" evidence="2">
    <name>unnamed1</name>
</geneLocation>
<sequence length="128" mass="14405">MLRDIPYTLWLMIAGIILIVVTGMYYQTNYKQDSVVMGLTETVRTSAINNADNSSRINPGELYISKDGFEEDFKKRMAANKNVKISETATYEFKYLDNENGATKAIKVLIKDDVNTYQATAKVSVSES</sequence>
<proteinExistence type="predicted"/>
<dbReference type="Proteomes" id="UP000319837">
    <property type="component" value="Plasmid unnamed1"/>
</dbReference>
<name>A0A553SQV2_NIACI</name>
<dbReference type="EMBL" id="RIBP01000002">
    <property type="protein sequence ID" value="TRZ39368.1"/>
    <property type="molecule type" value="Genomic_DNA"/>
</dbReference>
<dbReference type="RefSeq" id="WP_185762680.1">
    <property type="nucleotide sequence ID" value="NZ_CM017505.1"/>
</dbReference>
<evidence type="ECO:0000313" key="2">
    <source>
        <dbReference type="EMBL" id="TRZ39368.1"/>
    </source>
</evidence>
<keyword evidence="2" id="KW-0614">Plasmid</keyword>
<accession>A0A553SQV2</accession>
<comment type="caution">
    <text evidence="2">The sequence shown here is derived from an EMBL/GenBank/DDBJ whole genome shotgun (WGS) entry which is preliminary data.</text>
</comment>
<evidence type="ECO:0000256" key="1">
    <source>
        <dbReference type="SAM" id="Phobius"/>
    </source>
</evidence>
<organism evidence="2">
    <name type="scientific">Niallia circulans</name>
    <name type="common">Bacillus circulans</name>
    <dbReference type="NCBI Taxonomy" id="1397"/>
    <lineage>
        <taxon>Bacteria</taxon>
        <taxon>Bacillati</taxon>
        <taxon>Bacillota</taxon>
        <taxon>Bacilli</taxon>
        <taxon>Bacillales</taxon>
        <taxon>Bacillaceae</taxon>
        <taxon>Niallia</taxon>
    </lineage>
</organism>
<keyword evidence="1" id="KW-0472">Membrane</keyword>
<gene>
    <name evidence="2" type="ORF">CEQ21_07345</name>
</gene>